<proteinExistence type="predicted"/>
<keyword evidence="4" id="KW-0862">Zinc</keyword>
<dbReference type="GO" id="GO:0008270">
    <property type="term" value="F:zinc ion binding"/>
    <property type="evidence" value="ECO:0007669"/>
    <property type="project" value="InterPro"/>
</dbReference>
<evidence type="ECO:0000256" key="5">
    <source>
        <dbReference type="SAM" id="Phobius"/>
    </source>
</evidence>
<keyword evidence="5" id="KW-0812">Transmembrane</keyword>
<dbReference type="STRING" id="1608583.BN1356_00036"/>
<evidence type="ECO:0000256" key="1">
    <source>
        <dbReference type="ARBA" id="ARBA00022670"/>
    </source>
</evidence>
<protein>
    <submittedName>
        <fullName evidence="7">Zn-dependent protease</fullName>
    </submittedName>
</protein>
<evidence type="ECO:0000256" key="2">
    <source>
        <dbReference type="ARBA" id="ARBA00022723"/>
    </source>
</evidence>
<keyword evidence="1 7" id="KW-0645">Protease</keyword>
<dbReference type="Pfam" id="PF00413">
    <property type="entry name" value="Peptidase_M10"/>
    <property type="match status" value="1"/>
</dbReference>
<name>A0A0E3WEH1_9STRE</name>
<dbReference type="GO" id="GO:0031012">
    <property type="term" value="C:extracellular matrix"/>
    <property type="evidence" value="ECO:0007669"/>
    <property type="project" value="InterPro"/>
</dbReference>
<feature type="transmembrane region" description="Helical" evidence="5">
    <location>
        <begin position="21"/>
        <end position="44"/>
    </location>
</feature>
<dbReference type="CDD" id="cd04268">
    <property type="entry name" value="ZnMc_MMP_like"/>
    <property type="match status" value="1"/>
</dbReference>
<keyword evidence="5" id="KW-1133">Transmembrane helix</keyword>
<dbReference type="GO" id="GO:0006508">
    <property type="term" value="P:proteolysis"/>
    <property type="evidence" value="ECO:0007669"/>
    <property type="project" value="UniProtKB-KW"/>
</dbReference>
<evidence type="ECO:0000256" key="3">
    <source>
        <dbReference type="ARBA" id="ARBA00022801"/>
    </source>
</evidence>
<dbReference type="InterPro" id="IPR024079">
    <property type="entry name" value="MetalloPept_cat_dom_sf"/>
</dbReference>
<accession>A0A0E3WEH1</accession>
<evidence type="ECO:0000259" key="6">
    <source>
        <dbReference type="Pfam" id="PF00413"/>
    </source>
</evidence>
<dbReference type="InterPro" id="IPR001818">
    <property type="entry name" value="Pept_M10_metallopeptidase"/>
</dbReference>
<keyword evidence="8" id="KW-1185">Reference proteome</keyword>
<dbReference type="GO" id="GO:0004222">
    <property type="term" value="F:metalloendopeptidase activity"/>
    <property type="evidence" value="ECO:0007669"/>
    <property type="project" value="InterPro"/>
</dbReference>
<reference evidence="8" key="1">
    <citation type="submission" date="2015-03" db="EMBL/GenBank/DDBJ databases">
        <authorList>
            <person name="Urmite Genomes"/>
        </authorList>
    </citation>
    <scope>NUCLEOTIDE SEQUENCE [LARGE SCALE GENOMIC DNA]</scope>
    <source>
        <strain evidence="8">FF10</strain>
    </source>
</reference>
<dbReference type="SUPFAM" id="SSF55486">
    <property type="entry name" value="Metalloproteases ('zincins'), catalytic domain"/>
    <property type="match status" value="1"/>
</dbReference>
<feature type="domain" description="Peptidase M10 metallopeptidase" evidence="6">
    <location>
        <begin position="109"/>
        <end position="239"/>
    </location>
</feature>
<keyword evidence="2" id="KW-0479">Metal-binding</keyword>
<dbReference type="AlphaFoldDB" id="A0A0E3WEH1"/>
<dbReference type="Gene3D" id="3.40.390.10">
    <property type="entry name" value="Collagenase (Catalytic Domain)"/>
    <property type="match status" value="1"/>
</dbReference>
<evidence type="ECO:0000256" key="4">
    <source>
        <dbReference type="ARBA" id="ARBA00022833"/>
    </source>
</evidence>
<dbReference type="RefSeq" id="WP_093649412.1">
    <property type="nucleotide sequence ID" value="NZ_CTEN01000001.1"/>
</dbReference>
<evidence type="ECO:0000313" key="7">
    <source>
        <dbReference type="EMBL" id="CQR23666.1"/>
    </source>
</evidence>
<keyword evidence="5" id="KW-0472">Membrane</keyword>
<keyword evidence="3" id="KW-0378">Hydrolase</keyword>
<dbReference type="OrthoDB" id="2148705at2"/>
<organism evidence="7 8">
    <name type="scientific">Streptococcus varani</name>
    <dbReference type="NCBI Taxonomy" id="1608583"/>
    <lineage>
        <taxon>Bacteria</taxon>
        <taxon>Bacillati</taxon>
        <taxon>Bacillota</taxon>
        <taxon>Bacilli</taxon>
        <taxon>Lactobacillales</taxon>
        <taxon>Streptococcaceae</taxon>
        <taxon>Streptococcus</taxon>
    </lineage>
</organism>
<dbReference type="EMBL" id="CTEN01000001">
    <property type="protein sequence ID" value="CQR23666.1"/>
    <property type="molecule type" value="Genomic_DNA"/>
</dbReference>
<sequence length="241" mass="27133">MKKLVQFLLSIPKRLIRFTISLVWSFVKTVFVFAVVMVGLYIYANNGTSQVARNLSVIFDNAMVYFANNQGNLTRDLLNSLESLQTDDYASYSGARWASNSATVYIESTDSEFRSAYETAVANWNATTAFTFVLTEDVSQANILARDYSDEQSQAAGLAEIKTNAPTNQLVSARVYLNAFYLKNDRYGYTFDRIVHTAEHELGHTIGLDHDDDHDSVMQSAGSYHGIQERDIQAVRDLYPE</sequence>
<gene>
    <name evidence="7" type="ORF">BN1356_00036</name>
</gene>
<dbReference type="Proteomes" id="UP000198604">
    <property type="component" value="Unassembled WGS sequence"/>
</dbReference>
<evidence type="ECO:0000313" key="8">
    <source>
        <dbReference type="Proteomes" id="UP000198604"/>
    </source>
</evidence>